<keyword evidence="1" id="KW-0472">Membrane</keyword>
<dbReference type="AlphaFoldDB" id="A0A6C0EE57"/>
<keyword evidence="1" id="KW-0812">Transmembrane</keyword>
<dbReference type="EMBL" id="MN739815">
    <property type="protein sequence ID" value="QHT27198.1"/>
    <property type="molecule type" value="Genomic_DNA"/>
</dbReference>
<evidence type="ECO:0000256" key="1">
    <source>
        <dbReference type="SAM" id="Phobius"/>
    </source>
</evidence>
<evidence type="ECO:0000313" key="2">
    <source>
        <dbReference type="EMBL" id="QHT27198.1"/>
    </source>
</evidence>
<proteinExistence type="predicted"/>
<protein>
    <submittedName>
        <fullName evidence="2">Uncharacterized protein</fullName>
    </submittedName>
</protein>
<organism evidence="2">
    <name type="scientific">viral metagenome</name>
    <dbReference type="NCBI Taxonomy" id="1070528"/>
    <lineage>
        <taxon>unclassified sequences</taxon>
        <taxon>metagenomes</taxon>
        <taxon>organismal metagenomes</taxon>
    </lineage>
</organism>
<sequence length="144" mass="16935">MLLIYIYKMDSNHIRLPDDYYKYQLSFNSNFNNQLLKGINSNLSLYDRDYDTKLYRPTNMKPLDAISFDKINENLDKYDKNYTKQDDIFHNSKSAISGAISGFNEKIENSVDNVKNDLKNLFNIDTSGLKIYGLLLFIFLFLKK</sequence>
<reference evidence="2" key="1">
    <citation type="journal article" date="2020" name="Nature">
        <title>Giant virus diversity and host interactions through global metagenomics.</title>
        <authorList>
            <person name="Schulz F."/>
            <person name="Roux S."/>
            <person name="Paez-Espino D."/>
            <person name="Jungbluth S."/>
            <person name="Walsh D.A."/>
            <person name="Denef V.J."/>
            <person name="McMahon K.D."/>
            <person name="Konstantinidis K.T."/>
            <person name="Eloe-Fadrosh E.A."/>
            <person name="Kyrpides N.C."/>
            <person name="Woyke T."/>
        </authorList>
    </citation>
    <scope>NUCLEOTIDE SEQUENCE</scope>
    <source>
        <strain evidence="2">GVMAG-M-3300023179-2</strain>
    </source>
</reference>
<keyword evidence="1" id="KW-1133">Transmembrane helix</keyword>
<name>A0A6C0EE57_9ZZZZ</name>
<feature type="transmembrane region" description="Helical" evidence="1">
    <location>
        <begin position="121"/>
        <end position="142"/>
    </location>
</feature>
<accession>A0A6C0EE57</accession>